<dbReference type="Gene3D" id="3.40.50.11440">
    <property type="match status" value="1"/>
</dbReference>
<dbReference type="Gene3D" id="3.90.226.30">
    <property type="match status" value="1"/>
</dbReference>
<organism evidence="2 3">
    <name type="scientific">Aerophobetes bacterium</name>
    <dbReference type="NCBI Taxonomy" id="2030807"/>
    <lineage>
        <taxon>Bacteria</taxon>
        <taxon>Candidatus Aerophobota</taxon>
    </lineage>
</organism>
<dbReference type="AlphaFoldDB" id="A0A523RWL4"/>
<sequence length="438" mass="49579">MKVKLPYGKGNVLLELPEERTEIIEPKKIKESRSTNEILEKALNKPLGGEKLEEIVRGKRICALVADTTRKQPYKEQIEACAKKLKEANHIQYIITTGSHDPDDEGNFRIARFIENSAKKYHLHYGILIHDCEKPMEEVGITGRGTKVEVDKETLDADLFLVTANMKNHYFAGYSNVVKHFLPGCCSFRTIEMNHGLALEPEATFGRHPWHPDLKRKTNPVAEDMLETMQLIAQGRPIYTLATIGAEKLIWAAAGDAETVTREGIKIVDQTTSFKLQPQKYIIVSPGGHPYDETLYAAQRGVDLTKNAVLAQGEILWLAACNGGYQGLGPAKKTKEFFYDPLTLDKPKNLLAVEVKKNYRLYKQKAYKMAYFMGKVSKIWLYSELDDNIVEAAHLYLAKNPQEIVNQWIKNDPQGKILVFKQANKLAIYASNRTEKNT</sequence>
<feature type="domain" description="LarA-like N-terminal" evidence="1">
    <location>
        <begin position="7"/>
        <end position="204"/>
    </location>
</feature>
<evidence type="ECO:0000313" key="2">
    <source>
        <dbReference type="EMBL" id="TET10147.1"/>
    </source>
</evidence>
<evidence type="ECO:0000259" key="1">
    <source>
        <dbReference type="Pfam" id="PF09861"/>
    </source>
</evidence>
<dbReference type="Proteomes" id="UP000316360">
    <property type="component" value="Unassembled WGS sequence"/>
</dbReference>
<dbReference type="PANTHER" id="PTHR33171">
    <property type="entry name" value="LAR_N DOMAIN-CONTAINING PROTEIN"/>
    <property type="match status" value="1"/>
</dbReference>
<comment type="caution">
    <text evidence="2">The sequence shown here is derived from an EMBL/GenBank/DDBJ whole genome shotgun (WGS) entry which is preliminary data.</text>
</comment>
<accession>A0A523RWL4</accession>
<dbReference type="Pfam" id="PF09861">
    <property type="entry name" value="Lar_N"/>
    <property type="match status" value="1"/>
</dbReference>
<gene>
    <name evidence="2" type="ORF">E3J84_04370</name>
</gene>
<dbReference type="EMBL" id="SOKJ01000243">
    <property type="protein sequence ID" value="TET10147.1"/>
    <property type="molecule type" value="Genomic_DNA"/>
</dbReference>
<evidence type="ECO:0000313" key="3">
    <source>
        <dbReference type="Proteomes" id="UP000316360"/>
    </source>
</evidence>
<dbReference type="InterPro" id="IPR048068">
    <property type="entry name" value="LarA-like"/>
</dbReference>
<protein>
    <submittedName>
        <fullName evidence="2">DUF2088 domain-containing protein</fullName>
    </submittedName>
</protein>
<dbReference type="PANTHER" id="PTHR33171:SF17">
    <property type="entry name" value="LARA-LIKE N-TERMINAL DOMAIN-CONTAINING PROTEIN"/>
    <property type="match status" value="1"/>
</dbReference>
<dbReference type="InterPro" id="IPR018657">
    <property type="entry name" value="LarA-like_N"/>
</dbReference>
<proteinExistence type="predicted"/>
<name>A0A523RWL4_UNCAE</name>
<dbReference type="InterPro" id="IPR043166">
    <property type="entry name" value="LarA-like_C"/>
</dbReference>
<reference evidence="2 3" key="1">
    <citation type="submission" date="2019-03" db="EMBL/GenBank/DDBJ databases">
        <title>Metabolic potential of uncultured bacteria and archaea associated with petroleum seepage in deep-sea sediments.</title>
        <authorList>
            <person name="Dong X."/>
            <person name="Hubert C."/>
        </authorList>
    </citation>
    <scope>NUCLEOTIDE SEQUENCE [LARGE SCALE GENOMIC DNA]</scope>
    <source>
        <strain evidence="2">E44_bin7</strain>
    </source>
</reference>
<dbReference type="GO" id="GO:0050043">
    <property type="term" value="F:lactate racemase activity"/>
    <property type="evidence" value="ECO:0007669"/>
    <property type="project" value="InterPro"/>
</dbReference>